<dbReference type="FunFam" id="3.30.40.10:FF:000594">
    <property type="entry name" value="RING/U-box superfamily protein"/>
    <property type="match status" value="1"/>
</dbReference>
<keyword evidence="3" id="KW-0862">Zinc</keyword>
<feature type="compositionally biased region" description="Polar residues" evidence="5">
    <location>
        <begin position="252"/>
        <end position="300"/>
    </location>
</feature>
<evidence type="ECO:0000256" key="2">
    <source>
        <dbReference type="ARBA" id="ARBA00022771"/>
    </source>
</evidence>
<feature type="compositionally biased region" description="Low complexity" evidence="5">
    <location>
        <begin position="197"/>
        <end position="207"/>
    </location>
</feature>
<dbReference type="PANTHER" id="PTHR45931:SF16">
    <property type="entry name" value="RING_U-BOX SUPERFAMILY PROTEIN"/>
    <property type="match status" value="1"/>
</dbReference>
<dbReference type="GO" id="GO:0061630">
    <property type="term" value="F:ubiquitin protein ligase activity"/>
    <property type="evidence" value="ECO:0007669"/>
    <property type="project" value="TreeGrafter"/>
</dbReference>
<evidence type="ECO:0000256" key="1">
    <source>
        <dbReference type="ARBA" id="ARBA00022723"/>
    </source>
</evidence>
<dbReference type="GO" id="GO:0008270">
    <property type="term" value="F:zinc ion binding"/>
    <property type="evidence" value="ECO:0007669"/>
    <property type="project" value="UniProtKB-KW"/>
</dbReference>
<feature type="compositionally biased region" description="Basic and acidic residues" evidence="5">
    <location>
        <begin position="149"/>
        <end position="185"/>
    </location>
</feature>
<feature type="compositionally biased region" description="Low complexity" evidence="5">
    <location>
        <begin position="239"/>
        <end position="251"/>
    </location>
</feature>
<dbReference type="InterPro" id="IPR001841">
    <property type="entry name" value="Znf_RING"/>
</dbReference>
<dbReference type="AlphaFoldDB" id="A0A833VGA3"/>
<dbReference type="GO" id="GO:0006511">
    <property type="term" value="P:ubiquitin-dependent protein catabolic process"/>
    <property type="evidence" value="ECO:0007669"/>
    <property type="project" value="TreeGrafter"/>
</dbReference>
<evidence type="ECO:0000256" key="4">
    <source>
        <dbReference type="PROSITE-ProRule" id="PRU00175"/>
    </source>
</evidence>
<dbReference type="OrthoDB" id="8062037at2759"/>
<dbReference type="PANTHER" id="PTHR45931">
    <property type="entry name" value="SI:CH211-59O9.10"/>
    <property type="match status" value="1"/>
</dbReference>
<gene>
    <name evidence="7" type="ORF">FCM35_KLT13354</name>
</gene>
<evidence type="ECO:0000256" key="5">
    <source>
        <dbReference type="SAM" id="MobiDB-lite"/>
    </source>
</evidence>
<name>A0A833VGA3_9POAL</name>
<comment type="caution">
    <text evidence="7">The sequence shown here is derived from an EMBL/GenBank/DDBJ whole genome shotgun (WGS) entry which is preliminary data.</text>
</comment>
<dbReference type="EMBL" id="SWLB01000025">
    <property type="protein sequence ID" value="KAF3322213.1"/>
    <property type="molecule type" value="Genomic_DNA"/>
</dbReference>
<feature type="domain" description="RING-type" evidence="6">
    <location>
        <begin position="499"/>
        <end position="540"/>
    </location>
</feature>
<feature type="region of interest" description="Disordered" evidence="5">
    <location>
        <begin position="238"/>
        <end position="326"/>
    </location>
</feature>
<evidence type="ECO:0000256" key="3">
    <source>
        <dbReference type="ARBA" id="ARBA00022833"/>
    </source>
</evidence>
<dbReference type="InterPro" id="IPR051834">
    <property type="entry name" value="RING_finger_E3_ligase"/>
</dbReference>
<dbReference type="PROSITE" id="PS50089">
    <property type="entry name" value="ZF_RING_2"/>
    <property type="match status" value="1"/>
</dbReference>
<keyword evidence="2 4" id="KW-0863">Zinc-finger</keyword>
<dbReference type="InterPro" id="IPR013083">
    <property type="entry name" value="Znf_RING/FYVE/PHD"/>
</dbReference>
<feature type="compositionally biased region" description="Low complexity" evidence="5">
    <location>
        <begin position="119"/>
        <end position="133"/>
    </location>
</feature>
<dbReference type="Gene3D" id="3.30.40.10">
    <property type="entry name" value="Zinc/RING finger domain, C3HC4 (zinc finger)"/>
    <property type="match status" value="1"/>
</dbReference>
<accession>A0A833VGA3</accession>
<organism evidence="7 8">
    <name type="scientific">Carex littledalei</name>
    <dbReference type="NCBI Taxonomy" id="544730"/>
    <lineage>
        <taxon>Eukaryota</taxon>
        <taxon>Viridiplantae</taxon>
        <taxon>Streptophyta</taxon>
        <taxon>Embryophyta</taxon>
        <taxon>Tracheophyta</taxon>
        <taxon>Spermatophyta</taxon>
        <taxon>Magnoliopsida</taxon>
        <taxon>Liliopsida</taxon>
        <taxon>Poales</taxon>
        <taxon>Cyperaceae</taxon>
        <taxon>Cyperoideae</taxon>
        <taxon>Cariceae</taxon>
        <taxon>Carex</taxon>
        <taxon>Carex subgen. Euthyceras</taxon>
    </lineage>
</organism>
<evidence type="ECO:0000313" key="7">
    <source>
        <dbReference type="EMBL" id="KAF3322213.1"/>
    </source>
</evidence>
<keyword evidence="8" id="KW-1185">Reference proteome</keyword>
<dbReference type="Pfam" id="PF13639">
    <property type="entry name" value="zf-RING_2"/>
    <property type="match status" value="1"/>
</dbReference>
<evidence type="ECO:0000313" key="8">
    <source>
        <dbReference type="Proteomes" id="UP000623129"/>
    </source>
</evidence>
<dbReference type="SUPFAM" id="SSF57850">
    <property type="entry name" value="RING/U-box"/>
    <property type="match status" value="1"/>
</dbReference>
<dbReference type="Proteomes" id="UP000623129">
    <property type="component" value="Unassembled WGS sequence"/>
</dbReference>
<evidence type="ECO:0000259" key="6">
    <source>
        <dbReference type="PROSITE" id="PS50089"/>
    </source>
</evidence>
<dbReference type="SMART" id="SM00184">
    <property type="entry name" value="RING"/>
    <property type="match status" value="1"/>
</dbReference>
<sequence>MLTPVNPNSIFRSLIVRIHHCRIAFKNRIVRYFTNNRIAVPGPPPRSVSAFKGSINNFHEMNPELSLEVPDTPDRIRKPVNLQPGRLNQNARSRNLRLGLNGRVEQATPKDDQRKRKSPSSVILISESSISESRCNKKGKSVVQEVEDESRRGPTFRDNKERSASSKEDANASKRSEVEADRKEIVPQPSAVMLRRSGAQGPQHAGSSSGGGAGEDALLSEIVADDLLEGVIRSTRELGATTTGATSNTSSWRSTHSNRPGRFNQTSTGSSRPNPVVSTASTHVTAQPISGALTSTNSTGEIGAHPRQRGRTGSSSSLHRCESSSMIRNLGTATNLSMAARARGRTFRAQGVVVRPVIDVDEIHSPDSGAAVRARQLAHDEMIARRLQEELYNEIPGDWGMEEMDARIAMSLQQEENAMRASPIHRRAPRAGRSAQFVNASSFVRNNAAQQMHRDFNPHDYEALLALDEDNHQHTGASTSQINSLPESVVKSCNFEEPCAVCLETPSIGETIRHLPCLHKFHKDCIDQWLQRKKECPVCKCSIFCGTSN</sequence>
<feature type="region of interest" description="Disordered" evidence="5">
    <location>
        <begin position="102"/>
        <end position="214"/>
    </location>
</feature>
<proteinExistence type="predicted"/>
<protein>
    <submittedName>
        <fullName evidence="7">E3 ubiquitin-protein ligase RLIM</fullName>
    </submittedName>
</protein>
<keyword evidence="1" id="KW-0479">Metal-binding</keyword>
<dbReference type="GO" id="GO:0005634">
    <property type="term" value="C:nucleus"/>
    <property type="evidence" value="ECO:0007669"/>
    <property type="project" value="TreeGrafter"/>
</dbReference>
<reference evidence="7" key="1">
    <citation type="submission" date="2020-01" db="EMBL/GenBank/DDBJ databases">
        <title>Genome sequence of Kobresia littledalei, the first chromosome-level genome in the family Cyperaceae.</title>
        <authorList>
            <person name="Qu G."/>
        </authorList>
    </citation>
    <scope>NUCLEOTIDE SEQUENCE</scope>
    <source>
        <strain evidence="7">C.B.Clarke</strain>
        <tissue evidence="7">Leaf</tissue>
    </source>
</reference>